<name>A0A7J0CLX8_STRMI</name>
<gene>
    <name evidence="1" type="ORF">Smic_13210</name>
</gene>
<comment type="caution">
    <text evidence="1">The sequence shown here is derived from an EMBL/GenBank/DDBJ whole genome shotgun (WGS) entry which is preliminary data.</text>
</comment>
<evidence type="ECO:0000313" key="1">
    <source>
        <dbReference type="EMBL" id="GFN02765.1"/>
    </source>
</evidence>
<dbReference type="EMBL" id="BLWD01000001">
    <property type="protein sequence ID" value="GFN02765.1"/>
    <property type="molecule type" value="Genomic_DNA"/>
</dbReference>
<accession>A0A7J0CLX8</accession>
<evidence type="ECO:0000313" key="2">
    <source>
        <dbReference type="Proteomes" id="UP000498740"/>
    </source>
</evidence>
<proteinExistence type="predicted"/>
<reference evidence="1 2" key="1">
    <citation type="submission" date="2020-05" db="EMBL/GenBank/DDBJ databases">
        <title>Whole genome shotgun sequence of Streptomyces microflavus NBRC 13062.</title>
        <authorList>
            <person name="Komaki H."/>
            <person name="Tamura T."/>
        </authorList>
    </citation>
    <scope>NUCLEOTIDE SEQUENCE [LARGE SCALE GENOMIC DNA]</scope>
    <source>
        <strain evidence="1 2">NBRC 13062</strain>
    </source>
</reference>
<organism evidence="1 2">
    <name type="scientific">Streptomyces microflavus</name>
    <name type="common">Streptomyces lipmanii</name>
    <dbReference type="NCBI Taxonomy" id="1919"/>
    <lineage>
        <taxon>Bacteria</taxon>
        <taxon>Bacillati</taxon>
        <taxon>Actinomycetota</taxon>
        <taxon>Actinomycetes</taxon>
        <taxon>Kitasatosporales</taxon>
        <taxon>Streptomycetaceae</taxon>
        <taxon>Streptomyces</taxon>
    </lineage>
</organism>
<dbReference type="AlphaFoldDB" id="A0A7J0CLX8"/>
<sequence length="69" mass="7425">MLVSIRIRSRQRSTTSLSALPPLTVLPVLLSLTLLPSAVAVVLSFILPRPGLTPKAVHPPSRTVHSHRA</sequence>
<dbReference type="Proteomes" id="UP000498740">
    <property type="component" value="Unassembled WGS sequence"/>
</dbReference>
<protein>
    <submittedName>
        <fullName evidence="1">Uncharacterized protein</fullName>
    </submittedName>
</protein>